<comment type="caution">
    <text evidence="2">The sequence shown here is derived from an EMBL/GenBank/DDBJ whole genome shotgun (WGS) entry which is preliminary data.</text>
</comment>
<evidence type="ECO:0000256" key="1">
    <source>
        <dbReference type="SAM" id="Phobius"/>
    </source>
</evidence>
<organism evidence="2 3">
    <name type="scientific">Domibacillus epiphyticus</name>
    <dbReference type="NCBI Taxonomy" id="1714355"/>
    <lineage>
        <taxon>Bacteria</taxon>
        <taxon>Bacillati</taxon>
        <taxon>Bacillota</taxon>
        <taxon>Bacilli</taxon>
        <taxon>Bacillales</taxon>
        <taxon>Bacillaceae</taxon>
        <taxon>Domibacillus</taxon>
    </lineage>
</organism>
<keyword evidence="3" id="KW-1185">Reference proteome</keyword>
<dbReference type="STRING" id="1714355.BTO28_12900"/>
<protein>
    <submittedName>
        <fullName evidence="2">Uncharacterized protein</fullName>
    </submittedName>
</protein>
<dbReference type="Proteomes" id="UP000188613">
    <property type="component" value="Unassembled WGS sequence"/>
</dbReference>
<name>A0A1V2A5T5_9BACI</name>
<dbReference type="AlphaFoldDB" id="A0A1V2A5T5"/>
<gene>
    <name evidence="2" type="ORF">BTO28_12900</name>
</gene>
<sequence>MAYPNIYSICRKHYGKTVRITCLDGRVHSGRITRVTREHVWIRPIGGFGGFGYGFYGGYGYGIPIALAAIGGFALATAFLW</sequence>
<feature type="transmembrane region" description="Helical" evidence="1">
    <location>
        <begin position="59"/>
        <end position="80"/>
    </location>
</feature>
<reference evidence="2 3" key="1">
    <citation type="submission" date="2016-12" db="EMBL/GenBank/DDBJ databases">
        <title>Domibacillus sp. SAB 38T whole genome sequencing.</title>
        <authorList>
            <person name="Verma A."/>
            <person name="Ojha A.K."/>
            <person name="Krishnamurthi S."/>
        </authorList>
    </citation>
    <scope>NUCLEOTIDE SEQUENCE [LARGE SCALE GENOMIC DNA]</scope>
    <source>
        <strain evidence="2 3">SAB 38</strain>
    </source>
</reference>
<accession>A0A1V2A5T5</accession>
<dbReference type="EMBL" id="MSFI01000021">
    <property type="protein sequence ID" value="OMP66353.1"/>
    <property type="molecule type" value="Genomic_DNA"/>
</dbReference>
<evidence type="ECO:0000313" key="3">
    <source>
        <dbReference type="Proteomes" id="UP000188613"/>
    </source>
</evidence>
<evidence type="ECO:0000313" key="2">
    <source>
        <dbReference type="EMBL" id="OMP66353.1"/>
    </source>
</evidence>
<dbReference type="OrthoDB" id="2991597at2"/>
<keyword evidence="1" id="KW-0472">Membrane</keyword>
<proteinExistence type="predicted"/>
<keyword evidence="1" id="KW-1133">Transmembrane helix</keyword>
<dbReference type="RefSeq" id="WP_076766903.1">
    <property type="nucleotide sequence ID" value="NZ_MSFI01000021.1"/>
</dbReference>
<keyword evidence="1" id="KW-0812">Transmembrane</keyword>